<dbReference type="Proteomes" id="UP000887566">
    <property type="component" value="Unplaced"/>
</dbReference>
<dbReference type="InterPro" id="IPR033113">
    <property type="entry name" value="PLA2_histidine"/>
</dbReference>
<proteinExistence type="predicted"/>
<evidence type="ECO:0000313" key="5">
    <source>
        <dbReference type="WBParaSite" id="PSAMB.scaffold1808size27733.g14954.t1"/>
    </source>
</evidence>
<evidence type="ECO:0000313" key="4">
    <source>
        <dbReference type="Proteomes" id="UP000887566"/>
    </source>
</evidence>
<keyword evidence="2" id="KW-0964">Secreted</keyword>
<dbReference type="PROSITE" id="PS00118">
    <property type="entry name" value="PA2_HIS"/>
    <property type="match status" value="1"/>
</dbReference>
<feature type="signal peptide" evidence="3">
    <location>
        <begin position="1"/>
        <end position="22"/>
    </location>
</feature>
<feature type="chain" id="PRO_5037230666" evidence="3">
    <location>
        <begin position="23"/>
        <end position="146"/>
    </location>
</feature>
<sequence>MSFKLVCCATILLSLCITQSTCWSGLFRSEIGWTCSESKIWHCGSSSFSKSIANRAVTKNCPAKKGRFNWCCWTHDRCYENQHGRQYCDKQFYDCLSQAAPEDKKCSWIANKFYQVVHMHGLKAYQKAGEKATKNFEILDEANSFK</sequence>
<comment type="subcellular location">
    <subcellularLocation>
        <location evidence="1">Secreted</location>
    </subcellularLocation>
</comment>
<evidence type="ECO:0000256" key="1">
    <source>
        <dbReference type="ARBA" id="ARBA00004613"/>
    </source>
</evidence>
<name>A0A914VD88_9BILA</name>
<reference evidence="5" key="1">
    <citation type="submission" date="2022-11" db="UniProtKB">
        <authorList>
            <consortium name="WormBaseParasite"/>
        </authorList>
    </citation>
    <scope>IDENTIFICATION</scope>
</reference>
<dbReference type="Gene3D" id="1.20.90.10">
    <property type="entry name" value="Phospholipase A2 domain"/>
    <property type="match status" value="1"/>
</dbReference>
<dbReference type="InterPro" id="IPR036444">
    <property type="entry name" value="PLipase_A2_dom_sf"/>
</dbReference>
<accession>A0A914VD88</accession>
<dbReference type="PANTHER" id="PTHR34228">
    <property type="entry name" value="PROTEIN CBG09474-RELATED"/>
    <property type="match status" value="1"/>
</dbReference>
<dbReference type="GO" id="GO:0050482">
    <property type="term" value="P:arachidonate secretion"/>
    <property type="evidence" value="ECO:0007669"/>
    <property type="project" value="InterPro"/>
</dbReference>
<keyword evidence="4" id="KW-1185">Reference proteome</keyword>
<dbReference type="GO" id="GO:0004623">
    <property type="term" value="F:phospholipase A2 activity"/>
    <property type="evidence" value="ECO:0007669"/>
    <property type="project" value="InterPro"/>
</dbReference>
<dbReference type="WBParaSite" id="PSAMB.scaffold1808size27733.g14954.t1">
    <property type="protein sequence ID" value="PSAMB.scaffold1808size27733.g14954.t1"/>
    <property type="gene ID" value="PSAMB.scaffold1808size27733.g14954"/>
</dbReference>
<keyword evidence="3" id="KW-0732">Signal</keyword>
<organism evidence="4 5">
    <name type="scientific">Plectus sambesii</name>
    <dbReference type="NCBI Taxonomy" id="2011161"/>
    <lineage>
        <taxon>Eukaryota</taxon>
        <taxon>Metazoa</taxon>
        <taxon>Ecdysozoa</taxon>
        <taxon>Nematoda</taxon>
        <taxon>Chromadorea</taxon>
        <taxon>Plectida</taxon>
        <taxon>Plectina</taxon>
        <taxon>Plectoidea</taxon>
        <taxon>Plectidae</taxon>
        <taxon>Plectus</taxon>
    </lineage>
</organism>
<dbReference type="GO" id="GO:0005576">
    <property type="term" value="C:extracellular region"/>
    <property type="evidence" value="ECO:0007669"/>
    <property type="project" value="UniProtKB-SubCell"/>
</dbReference>
<evidence type="ECO:0000256" key="2">
    <source>
        <dbReference type="ARBA" id="ARBA00022525"/>
    </source>
</evidence>
<dbReference type="SUPFAM" id="SSF48619">
    <property type="entry name" value="Phospholipase A2, PLA2"/>
    <property type="match status" value="1"/>
</dbReference>
<evidence type="ECO:0000256" key="3">
    <source>
        <dbReference type="SAM" id="SignalP"/>
    </source>
</evidence>
<dbReference type="InterPro" id="IPR053322">
    <property type="entry name" value="PLA2-like"/>
</dbReference>
<dbReference type="AlphaFoldDB" id="A0A914VD88"/>
<protein>
    <submittedName>
        <fullName evidence="5">Phospholipase A2 domain-containing protein</fullName>
    </submittedName>
</protein>
<dbReference type="GO" id="GO:0006644">
    <property type="term" value="P:phospholipid metabolic process"/>
    <property type="evidence" value="ECO:0007669"/>
    <property type="project" value="InterPro"/>
</dbReference>